<organism evidence="6 7">
    <name type="scientific">Streptomyces parvus</name>
    <dbReference type="NCBI Taxonomy" id="66428"/>
    <lineage>
        <taxon>Bacteria</taxon>
        <taxon>Bacillati</taxon>
        <taxon>Actinomycetota</taxon>
        <taxon>Actinomycetes</taxon>
        <taxon>Kitasatosporales</taxon>
        <taxon>Streptomycetaceae</taxon>
        <taxon>Streptomyces</taxon>
    </lineage>
</organism>
<dbReference type="InterPro" id="IPR025110">
    <property type="entry name" value="AMP-bd_C"/>
</dbReference>
<evidence type="ECO:0000256" key="4">
    <source>
        <dbReference type="ARBA" id="ARBA00023194"/>
    </source>
</evidence>
<feature type="domain" description="Carrier" evidence="5">
    <location>
        <begin position="2485"/>
        <end position="2559"/>
    </location>
</feature>
<dbReference type="InterPro" id="IPR045851">
    <property type="entry name" value="AMP-bd_C_sf"/>
</dbReference>
<keyword evidence="4" id="KW-0045">Antibiotic biosynthesis</keyword>
<dbReference type="FunFam" id="3.40.50.980:FF:000001">
    <property type="entry name" value="Non-ribosomal peptide synthetase"/>
    <property type="match status" value="1"/>
</dbReference>
<dbReference type="GO" id="GO:0003824">
    <property type="term" value="F:catalytic activity"/>
    <property type="evidence" value="ECO:0007669"/>
    <property type="project" value="InterPro"/>
</dbReference>
<dbReference type="InterPro" id="IPR020806">
    <property type="entry name" value="PKS_PP-bd"/>
</dbReference>
<dbReference type="SUPFAM" id="SSF47336">
    <property type="entry name" value="ACP-like"/>
    <property type="match status" value="3"/>
</dbReference>
<dbReference type="Gene3D" id="2.30.38.10">
    <property type="entry name" value="Luciferase, Domain 3"/>
    <property type="match status" value="1"/>
</dbReference>
<dbReference type="SUPFAM" id="SSF52777">
    <property type="entry name" value="CoA-dependent acyltransferases"/>
    <property type="match status" value="10"/>
</dbReference>
<dbReference type="SUPFAM" id="SSF56801">
    <property type="entry name" value="Acetyl-CoA synthetase-like"/>
    <property type="match status" value="2"/>
</dbReference>
<dbReference type="NCBIfam" id="TIGR01733">
    <property type="entry name" value="AA-adenyl-dom"/>
    <property type="match status" value="2"/>
</dbReference>
<dbReference type="InterPro" id="IPR001242">
    <property type="entry name" value="Condensation_dom"/>
</dbReference>
<evidence type="ECO:0000256" key="1">
    <source>
        <dbReference type="ARBA" id="ARBA00001957"/>
    </source>
</evidence>
<dbReference type="InterPro" id="IPR009081">
    <property type="entry name" value="PP-bd_ACP"/>
</dbReference>
<dbReference type="Gene3D" id="3.30.559.10">
    <property type="entry name" value="Chloramphenicol acetyltransferase-like domain"/>
    <property type="match status" value="5"/>
</dbReference>
<dbReference type="InterPro" id="IPR000873">
    <property type="entry name" value="AMP-dep_synth/lig_dom"/>
</dbReference>
<comment type="cofactor">
    <cofactor evidence="1">
        <name>pantetheine 4'-phosphate</name>
        <dbReference type="ChEBI" id="CHEBI:47942"/>
    </cofactor>
</comment>
<dbReference type="Gene3D" id="3.30.300.30">
    <property type="match status" value="2"/>
</dbReference>
<sequence>GVDRVGVHDNFFELGGDSILSIQVVARARARGVGITPKLVFEHQTVALLAPFAGVGTVEAEQGVVTGEAPLTPIQSWFYGLDLPERNHFNQSVLLDVSGVDRQTLDAAVRALLTHHDALRLRSDGTRQWFAEPDGQGLEDADGRTADDVQASLDLVDGPVTRFVLISEDRLLIAVHHMAVDGVSWRILLEDLAATYAGTPLAPKTTPFKEWAQRLQHAADDSEIPYWNDVPALDLPVDHSDGDNTVASSETVTLELDEDETRALLTQVPAAYRTQINDVLLTALAQTLAGWTGQDTVTVALEGHGREELFDDVDVSRTVGWFTSLFPVALTPGADRPGEALKAVKEQLRAVPRRGVGYGLTHDLTALPAGLSFNYLGQLDSLSSDQGPFRVAAEPMGAVAGDGGRRPHLIDVTGAVAGGRLGLSWTYSAALHDRATITRLAEDFAAGLRALIEHCLTPDAGGLTPSDVPLAGLDQQALDALAADSVEDVHPLSPLQQGILFHGMLDEGAGVYFQRVRWSIEGDLDVDRMKAAWQATVDRHAMLRTSVRLRDTGEPLQLVHRGVRLPFGHEDLSGLDPRSREHAIDRFMEEDRRRGFDLAQAPLTRVHLVRTGPSEHQLIWSFHHLLLDGWSTATLLGEVLARYIDPAWEPSHRVRPYGDFISWLHDRDADAAENYWRTRLDGWDEATPLGVDRTVRGDEPEGEPGSLRFELPAEATERIRQFARARHLTLNTLSQAAWGLLLARYGDRDDVVFGTTVSGRPPALPGVENMVGLFINTLPVRMRIDGEQRVEDWLAEVQRVQAEMRQFEHTPLAQVRRWSGAAPDESLFESLLVFENYPVDTVPGSGGDEDRLTIRPIEVREHTNYPLSMAVMADTVLTGDISYDRRRFDAAAIRRLAGHYRVLLEAIVAAPRARVDELTPVTVGERTNLLETLNAGTGARPPAYPVHEWFAEQAELRPDAVAITYEGEELTYRQLDEWADRIAQRLLATGRVHEETPVAVCMERSPAWVAALLGVFRAGAVYVPLDPAYPTQRLELILSDTRAPLVITGDGVALPTGHGAALVTVDNLRDGADDLPGGPLPDVPAGQLAYIVYTSGSTGLPKGVLVQHGGLTNLIAADIDEFGIGSGSVVLGFAPLSFDLSVQEALMTLCAGGRLVLAPSERLLPDQGLAGLLREQRVTVLQMPPQAWSGLDPEDVPDLKAALTGSDRVPADLVAAWANEGRRVLNVYGSTEATADSTVHRCDPADTGTPPVGRPIAGTAIYLLDSRLEPVPFGAAGEICIGGVGVARGYLSRPGLTAERFIADPFSLDPGARMYRTGDQGRWRADGSLEFLGRADQQVKVRGFRVEPGEVEACLGAHPTVREVFVGTHERRLTAWIVPAAGREGLDLSALRAHAAAAMPPYMVPSHFIPVAELPLTRSGKIDRRALPMSDGARPALGVAYAAPRTPVERAIAAVWGEVLGIDEVGAHDNFLELGGDSILSIQVVTRLRTAFGVDLALRDVFDARDLADLAERLSGGGTSGARPALTRRPDGTGVLSFGQRRLWFIDQLEPGNSAYNSVSAMRLRGPLDIPALRTALETLAQRHEVLRSSFPVVDGVPTLSIAPGLPGLLTERDADADWREAVSEEAARPFDLAAGPLFRALVVRVGVDDHVFVLSMHHAVSDGWSLGVLSDELSALYAAGVSGEPVSLPELPVQYADFAVWQRDWLSGEVLDGRLAVWRERLAGIPEVLELPIDRPRPAVQSLDGAAFTFTVPDHVTDAVRGIGREHDATLFMTLLSAFAVLLSRFSGQSDVVVGTPVAGRDGAELEGLVGFFVNTLVLRCDVSGDPEFGELLERVREVALEAYTHQDLPFERLVDELAPDRSLSHSPLFQVMFSQQNVPGGDPVLPGLTLEPVELPVSTTNFDLGLHVVDTGERLDAVIEYSTALFDESTVRRIADGYTHLLEQLAETANRPVSSLSVMSADEQRRVVEDWNDTAAPFPDGTSLHEVIAERARLAPGAVAVQAEGAVLTYGELDTRANAVAHALTAAGAERGAPVGVCMDRGLDLAVVLLGIWKAGAGYLPLDPGYPADRLAFMIDDAGAGTVITERSLAGRLPDFDGLLLRSEDLTGTAAKPPSVTVSPDDLAYVIYTSGSTGRPKGVAIEHGGLVQRVLSLQDRYPLSVTDRVLQKTPFTFDVSVLDLFWPLVAGSVVVMARPGGHTDAGYMAQIVTEERITVLHFVPSMLEALLDYGFIPPRDLRLVFCMGEALSTRLVDRFAALGDAELHDGYGPTEATIAMIFSAPEPGAEGAFVPIGRPIANTEIYIVDDTLEPVPVGVPGELCIGGIGIARGYLRRGGLTAERFVADPFSRRPGARLYRTGDLARYRADGVIEFLGRADQQVKVRGFRVEPGEIEEVLAGHPAVREAVVVADGGRLVAYLTPTGGSPLPGIPELRAFAGRSLPEYMVPAVFVVLEAMPLTPSGKLDRRALPAPDSGRLALDTGYVAPRTPTERVIAEVWSEVLDVDRVGVHDNFFELGGDSIMSVQLVSRARARGVGLSPKLVFDHQTVAALAAVAGVADIRAEQGVVTGEAPLTPIQQWFYGLRLPERNHFNQSVLLDVTGADHAALDLAVRSLLTHHDALRLRSDGSRMWFSEPDGQGLEDANGRTEDDVQASLDLMNGPVARFVRLSGERLLIAVHHMAVDGVSWRILVEDLATAYQQAQAGQKITPGAKTTSFKEWAHRLDQATDPDENKYWDSIPVTELPLDHPGERNTVASAESVAVELDEAETRALLTQVPAVYRTQINDVLLTALAQTLAAWTGQETVSVALEGHGREDLFDDVDVSRTVGWFTSLFPVALTPGDANPGSALKAVKEQLRAVPRRGVGYGLTHDLTALPTGLVFNYLGRFDTLTSAGLFAITDEPVGDTEASTGDRAHLIDVNGAVSGGRLSLAWTYSSNLHDRATVEGLAEDFVVRLRELIEHCLTEEAGGLTPSDVPLARLNQASLDRLMAGDRQIEDVYPLSPLQHGMLFHALAEPDSGMYVEQIHWRLEGDLDVDRMRGAWQNVLDRHPILRTEFVWEGVPRPLQVVRAGVPVPFEYHDLSPMAVDGREPHITRLLEQDRVEGFDFGSAPLMKVRVLRTDESQYHLVWSFHHVLLDGWSVTAVLGEVFASYSGTALAADGRSYREFIGWLGEQDLGAAQAYWREALAGFETPTALPGDGSGVGVGPGVADTEPGRVGAVLSAEAAAGLGSVARAARVTVASVAQAA</sequence>
<name>A0A5D4I9A3_9ACTN</name>
<dbReference type="CDD" id="cd19543">
    <property type="entry name" value="DCL_NRPS"/>
    <property type="match status" value="1"/>
</dbReference>
<feature type="domain" description="Carrier" evidence="5">
    <location>
        <begin position="1"/>
        <end position="57"/>
    </location>
</feature>
<dbReference type="FunFam" id="1.10.1200.10:FF:000005">
    <property type="entry name" value="Nonribosomal peptide synthetase 1"/>
    <property type="match status" value="2"/>
</dbReference>
<dbReference type="InterPro" id="IPR036736">
    <property type="entry name" value="ACP-like_sf"/>
</dbReference>
<dbReference type="InterPro" id="IPR042099">
    <property type="entry name" value="ANL_N_sf"/>
</dbReference>
<evidence type="ECO:0000256" key="2">
    <source>
        <dbReference type="ARBA" id="ARBA00022450"/>
    </source>
</evidence>
<feature type="non-terminal residue" evidence="6">
    <location>
        <position position="3247"/>
    </location>
</feature>
<dbReference type="Pfam" id="PF00668">
    <property type="entry name" value="Condensation"/>
    <property type="match status" value="5"/>
</dbReference>
<dbReference type="InterPro" id="IPR023213">
    <property type="entry name" value="CAT-like_dom_sf"/>
</dbReference>
<dbReference type="InterPro" id="IPR010071">
    <property type="entry name" value="AA_adenyl_dom"/>
</dbReference>
<dbReference type="RefSeq" id="WP_148904775.1">
    <property type="nucleotide sequence ID" value="NZ_VSZQ01000273.1"/>
</dbReference>
<comment type="caution">
    <text evidence="6">The sequence shown here is derived from an EMBL/GenBank/DDBJ whole genome shotgun (WGS) entry which is preliminary data.</text>
</comment>
<dbReference type="GO" id="GO:0008610">
    <property type="term" value="P:lipid biosynthetic process"/>
    <property type="evidence" value="ECO:0007669"/>
    <property type="project" value="UniProtKB-ARBA"/>
</dbReference>
<dbReference type="Proteomes" id="UP000323242">
    <property type="component" value="Unassembled WGS sequence"/>
</dbReference>
<accession>A0A5D4I9A3</accession>
<dbReference type="Gene3D" id="1.10.1200.10">
    <property type="entry name" value="ACP-like"/>
    <property type="match status" value="3"/>
</dbReference>
<dbReference type="GO" id="GO:0017000">
    <property type="term" value="P:antibiotic biosynthetic process"/>
    <property type="evidence" value="ECO:0007669"/>
    <property type="project" value="UniProtKB-KW"/>
</dbReference>
<keyword evidence="3" id="KW-0597">Phosphoprotein</keyword>
<dbReference type="Gene3D" id="3.30.559.30">
    <property type="entry name" value="Nonribosomal peptide synthetase, condensation domain"/>
    <property type="match status" value="5"/>
</dbReference>
<reference evidence="6 7" key="1">
    <citation type="submission" date="2019-08" db="EMBL/GenBank/DDBJ databases">
        <title>Draft genome for granaticin producer strain Streptomyces parvus C05.</title>
        <authorList>
            <person name="Gonzalez-Pimentel J.L."/>
        </authorList>
    </citation>
    <scope>NUCLEOTIDE SEQUENCE [LARGE SCALE GENOMIC DNA]</scope>
    <source>
        <strain evidence="6 7">C05</strain>
    </source>
</reference>
<dbReference type="SMART" id="SM00823">
    <property type="entry name" value="PKS_PP"/>
    <property type="match status" value="2"/>
</dbReference>
<feature type="domain" description="Carrier" evidence="5">
    <location>
        <begin position="1443"/>
        <end position="1518"/>
    </location>
</feature>
<evidence type="ECO:0000313" key="7">
    <source>
        <dbReference type="Proteomes" id="UP000323242"/>
    </source>
</evidence>
<dbReference type="InterPro" id="IPR010060">
    <property type="entry name" value="NRPS_synth"/>
</dbReference>
<feature type="non-terminal residue" evidence="6">
    <location>
        <position position="1"/>
    </location>
</feature>
<dbReference type="PROSITE" id="PS00455">
    <property type="entry name" value="AMP_BINDING"/>
    <property type="match status" value="2"/>
</dbReference>
<dbReference type="CDD" id="cd05930">
    <property type="entry name" value="A_NRPS"/>
    <property type="match status" value="1"/>
</dbReference>
<gene>
    <name evidence="6" type="ORF">FY004_33175</name>
</gene>
<dbReference type="CDD" id="cd17646">
    <property type="entry name" value="A_NRPS_AB3403-like"/>
    <property type="match status" value="1"/>
</dbReference>
<dbReference type="EMBL" id="VSZQ01000273">
    <property type="protein sequence ID" value="TYR49737.1"/>
    <property type="molecule type" value="Genomic_DNA"/>
</dbReference>
<dbReference type="Gene3D" id="3.40.50.980">
    <property type="match status" value="2"/>
</dbReference>
<dbReference type="NCBIfam" id="TIGR01720">
    <property type="entry name" value="NRPS-para261"/>
    <property type="match status" value="2"/>
</dbReference>
<proteinExistence type="predicted"/>
<dbReference type="PROSITE" id="PS00012">
    <property type="entry name" value="PHOSPHOPANTETHEINE"/>
    <property type="match status" value="3"/>
</dbReference>
<dbReference type="PROSITE" id="PS50075">
    <property type="entry name" value="CARRIER"/>
    <property type="match status" value="3"/>
</dbReference>
<dbReference type="Pfam" id="PF00501">
    <property type="entry name" value="AMP-binding"/>
    <property type="match status" value="2"/>
</dbReference>
<dbReference type="InterPro" id="IPR006162">
    <property type="entry name" value="Ppantetheine_attach_site"/>
</dbReference>
<evidence type="ECO:0000313" key="6">
    <source>
        <dbReference type="EMBL" id="TYR49737.1"/>
    </source>
</evidence>
<dbReference type="CDD" id="cd19531">
    <property type="entry name" value="LCL_NRPS-like"/>
    <property type="match status" value="1"/>
</dbReference>
<dbReference type="CDD" id="cd19534">
    <property type="entry name" value="E_NRPS"/>
    <property type="match status" value="2"/>
</dbReference>
<dbReference type="Pfam" id="PF00550">
    <property type="entry name" value="PP-binding"/>
    <property type="match status" value="3"/>
</dbReference>
<evidence type="ECO:0000259" key="5">
    <source>
        <dbReference type="PROSITE" id="PS50075"/>
    </source>
</evidence>
<dbReference type="GO" id="GO:0031177">
    <property type="term" value="F:phosphopantetheine binding"/>
    <property type="evidence" value="ECO:0007669"/>
    <property type="project" value="InterPro"/>
</dbReference>
<dbReference type="FunFam" id="2.30.38.10:FF:000001">
    <property type="entry name" value="Non-ribosomal peptide synthetase PvdI"/>
    <property type="match status" value="2"/>
</dbReference>
<evidence type="ECO:0000256" key="3">
    <source>
        <dbReference type="ARBA" id="ARBA00022553"/>
    </source>
</evidence>
<dbReference type="Gene3D" id="3.40.50.12780">
    <property type="entry name" value="N-terminal domain of ligase-like"/>
    <property type="match status" value="1"/>
</dbReference>
<dbReference type="PANTHER" id="PTHR45398:SF1">
    <property type="entry name" value="ENZYME, PUTATIVE (JCVI)-RELATED"/>
    <property type="match status" value="1"/>
</dbReference>
<keyword evidence="2" id="KW-0596">Phosphopantetheine</keyword>
<dbReference type="PANTHER" id="PTHR45398">
    <property type="match status" value="1"/>
</dbReference>
<dbReference type="FunFam" id="3.40.50.12780:FF:000012">
    <property type="entry name" value="Non-ribosomal peptide synthetase"/>
    <property type="match status" value="2"/>
</dbReference>
<keyword evidence="7" id="KW-1185">Reference proteome</keyword>
<dbReference type="InterPro" id="IPR020845">
    <property type="entry name" value="AMP-binding_CS"/>
</dbReference>
<dbReference type="Pfam" id="PF13193">
    <property type="entry name" value="AMP-binding_C"/>
    <property type="match status" value="2"/>
</dbReference>
<protein>
    <submittedName>
        <fullName evidence="6">Amino acid adenylation domain-containing protein</fullName>
    </submittedName>
</protein>